<evidence type="ECO:0000256" key="1">
    <source>
        <dbReference type="ARBA" id="ARBA00013194"/>
    </source>
</evidence>
<dbReference type="Gene3D" id="2.40.100.10">
    <property type="entry name" value="Cyclophilin-like"/>
    <property type="match status" value="1"/>
</dbReference>
<gene>
    <name evidence="5" type="primary">LgM4147LRVhigh.23.01080.00130</name>
    <name evidence="5" type="ORF">BN36_2332190</name>
</gene>
<keyword evidence="2" id="KW-0697">Rotamase</keyword>
<dbReference type="SUPFAM" id="SSF50891">
    <property type="entry name" value="Cyclophilin-like"/>
    <property type="match status" value="1"/>
</dbReference>
<dbReference type="PANTHER" id="PTHR45625">
    <property type="entry name" value="PEPTIDYL-PROLYL CIS-TRANS ISOMERASE-RELATED"/>
    <property type="match status" value="1"/>
</dbReference>
<reference evidence="5" key="1">
    <citation type="submission" date="2012-08" db="EMBL/GenBank/DDBJ databases">
        <title>Comparative genomics of metastatic and non-metastatic Leishmania guyanensis provides insights into polygenic factors involved in Leishmania RNA virus infection.</title>
        <authorList>
            <person name="Smith D."/>
            <person name="Hertz-Fowler C."/>
            <person name="Martin R."/>
            <person name="Dickens N."/>
            <person name="Fasel N."/>
            <person name="Falquet L."/>
            <person name="Beverley S."/>
            <person name="Zangger H."/>
            <person name="Calderon-Copete S."/>
            <person name="Mottram J."/>
            <person name="Xenarios I."/>
        </authorList>
    </citation>
    <scope>NUCLEOTIDE SEQUENCE</scope>
    <source>
        <strain evidence="5">MHOM/BR/75/M4147/SSU:IR2SAT-LUC</strain>
    </source>
</reference>
<evidence type="ECO:0000259" key="4">
    <source>
        <dbReference type="PROSITE" id="PS50072"/>
    </source>
</evidence>
<dbReference type="GO" id="GO:0003755">
    <property type="term" value="F:peptidyl-prolyl cis-trans isomerase activity"/>
    <property type="evidence" value="ECO:0007669"/>
    <property type="project" value="UniProtKB-KW"/>
</dbReference>
<proteinExistence type="predicted"/>
<dbReference type="EC" id="5.2.1.8" evidence="1"/>
<organism evidence="5">
    <name type="scientific">Leishmania guyanensis</name>
    <dbReference type="NCBI Taxonomy" id="5670"/>
    <lineage>
        <taxon>Eukaryota</taxon>
        <taxon>Discoba</taxon>
        <taxon>Euglenozoa</taxon>
        <taxon>Kinetoplastea</taxon>
        <taxon>Metakinetoplastina</taxon>
        <taxon>Trypanosomatida</taxon>
        <taxon>Trypanosomatidae</taxon>
        <taxon>Leishmaniinae</taxon>
        <taxon>Leishmania</taxon>
        <taxon>Leishmania guyanensis species complex</taxon>
    </lineage>
</organism>
<dbReference type="PANTHER" id="PTHR45625:SF4">
    <property type="entry name" value="PEPTIDYLPROLYL ISOMERASE DOMAIN AND WD REPEAT-CONTAINING PROTEIN 1"/>
    <property type="match status" value="1"/>
</dbReference>
<evidence type="ECO:0000256" key="3">
    <source>
        <dbReference type="ARBA" id="ARBA00023235"/>
    </source>
</evidence>
<name>A0A1E1IWN9_LEIGU</name>
<dbReference type="InterPro" id="IPR002130">
    <property type="entry name" value="Cyclophilin-type_PPIase_dom"/>
</dbReference>
<dbReference type="EMBL" id="CALQ01000910">
    <property type="protein sequence ID" value="CCM15712.1"/>
    <property type="molecule type" value="Genomic_DNA"/>
</dbReference>
<dbReference type="InterPro" id="IPR029000">
    <property type="entry name" value="Cyclophilin-like_dom_sf"/>
</dbReference>
<feature type="domain" description="PPIase cyclophilin-type" evidence="4">
    <location>
        <begin position="27"/>
        <end position="159"/>
    </location>
</feature>
<protein>
    <recommendedName>
        <fullName evidence="1">peptidylprolyl isomerase</fullName>
        <ecNumber evidence="1">5.2.1.8</ecNumber>
    </recommendedName>
</protein>
<dbReference type="PROSITE" id="PS50072">
    <property type="entry name" value="CSA_PPIASE_2"/>
    <property type="match status" value="1"/>
</dbReference>
<sequence length="192" mass="20510">MEKAARVVQLQSTAGALSFELYSNFCADSFWQLASSGQLRRLVFRQLLCGFALLGEVEAVQGHSATASEVDAAAESPDGLSLLHVGAGLLTCSPTVGAVTASRFLITLSPQPQLDKTHVIFGRVYSGIQTLERMSHMQVDADFVLYSPVTVIKWSSAALLRGSAPRSSACKGKSEPYTVTLQSRSSILATLE</sequence>
<evidence type="ECO:0000313" key="5">
    <source>
        <dbReference type="EMBL" id="CCM15712.1"/>
    </source>
</evidence>
<accession>A0A1E1IWN9</accession>
<dbReference type="Pfam" id="PF00160">
    <property type="entry name" value="Pro_isomerase"/>
    <property type="match status" value="1"/>
</dbReference>
<dbReference type="GO" id="GO:0071013">
    <property type="term" value="C:catalytic step 2 spliceosome"/>
    <property type="evidence" value="ECO:0007669"/>
    <property type="project" value="TreeGrafter"/>
</dbReference>
<evidence type="ECO:0000256" key="2">
    <source>
        <dbReference type="ARBA" id="ARBA00023110"/>
    </source>
</evidence>
<dbReference type="InterPro" id="IPR044666">
    <property type="entry name" value="Cyclophilin_A-like"/>
</dbReference>
<dbReference type="AlphaFoldDB" id="A0A1E1IWN9"/>
<keyword evidence="3" id="KW-0413">Isomerase</keyword>